<proteinExistence type="predicted"/>
<dbReference type="Proteomes" id="UP000602004">
    <property type="component" value="Unassembled WGS sequence"/>
</dbReference>
<evidence type="ECO:0000256" key="3">
    <source>
        <dbReference type="ARBA" id="ARBA00029596"/>
    </source>
</evidence>
<evidence type="ECO:0000256" key="4">
    <source>
        <dbReference type="ARBA" id="ARBA00030169"/>
    </source>
</evidence>
<evidence type="ECO:0000256" key="1">
    <source>
        <dbReference type="ARBA" id="ARBA00001968"/>
    </source>
</evidence>
<dbReference type="EMBL" id="BMHL01000002">
    <property type="protein sequence ID" value="GGC25953.1"/>
    <property type="molecule type" value="Genomic_DNA"/>
</dbReference>
<comment type="cofactor">
    <cofactor evidence="1">
        <name>a divalent metal cation</name>
        <dbReference type="ChEBI" id="CHEBI:60240"/>
    </cofactor>
</comment>
<protein>
    <recommendedName>
        <fullName evidence="2">Putative 4-hydroxy-4-methyl-2-oxoglutarate aldolase</fullName>
    </recommendedName>
    <alternativeName>
        <fullName evidence="3">Regulator of ribonuclease activity homolog</fullName>
    </alternativeName>
    <alternativeName>
        <fullName evidence="4">RraA-like protein</fullName>
    </alternativeName>
</protein>
<dbReference type="RefSeq" id="WP_208645761.1">
    <property type="nucleotide sequence ID" value="NZ_BMHL01000002.1"/>
</dbReference>
<dbReference type="CDD" id="cd16841">
    <property type="entry name" value="RraA_family"/>
    <property type="match status" value="1"/>
</dbReference>
<organism evidence="5 6">
    <name type="scientific">Paraburkholderia caffeinilytica</name>
    <dbReference type="NCBI Taxonomy" id="1761016"/>
    <lineage>
        <taxon>Bacteria</taxon>
        <taxon>Pseudomonadati</taxon>
        <taxon>Pseudomonadota</taxon>
        <taxon>Betaproteobacteria</taxon>
        <taxon>Burkholderiales</taxon>
        <taxon>Burkholderiaceae</taxon>
        <taxon>Paraburkholderia</taxon>
    </lineage>
</organism>
<dbReference type="PANTHER" id="PTHR33254">
    <property type="entry name" value="4-HYDROXY-4-METHYL-2-OXOGLUTARATE ALDOLASE 3-RELATED"/>
    <property type="match status" value="1"/>
</dbReference>
<dbReference type="Gene3D" id="3.50.30.40">
    <property type="entry name" value="Ribonuclease E inhibitor RraA/RraA-like"/>
    <property type="match status" value="1"/>
</dbReference>
<reference evidence="6" key="1">
    <citation type="journal article" date="2019" name="Int. J. Syst. Evol. Microbiol.">
        <title>The Global Catalogue of Microorganisms (GCM) 10K type strain sequencing project: providing services to taxonomists for standard genome sequencing and annotation.</title>
        <authorList>
            <consortium name="The Broad Institute Genomics Platform"/>
            <consortium name="The Broad Institute Genome Sequencing Center for Infectious Disease"/>
            <person name="Wu L."/>
            <person name="Ma J."/>
        </authorList>
    </citation>
    <scope>NUCLEOTIDE SEQUENCE [LARGE SCALE GENOMIC DNA]</scope>
    <source>
        <strain evidence="6">CGMCC 1.15103</strain>
    </source>
</reference>
<dbReference type="Pfam" id="PF03737">
    <property type="entry name" value="RraA-like"/>
    <property type="match status" value="1"/>
</dbReference>
<sequence length="227" mass="23670">MKTDKTALMQATPDSSLLQSLESVSFPTLGHFLENGFADHHLRAMVPNVKVIGRAVTLKLLSPDAIPVNRALSQLKPGDVLVIDMSGNHSHAPVGAVTACAALNAGARGVIVDGVVTDLIELRSTGLPVFARGTSLLTTKKRDTMSSLLNEPVVCGGVVVRPGDIVLADDNGVLFAEAPALAAVIGLALASDHAEPAILARLNAKEPIHAVLQCFMSPNICVANDQH</sequence>
<keyword evidence="6" id="KW-1185">Reference proteome</keyword>
<name>A0ABQ1LNZ6_9BURK</name>
<evidence type="ECO:0000313" key="6">
    <source>
        <dbReference type="Proteomes" id="UP000602004"/>
    </source>
</evidence>
<dbReference type="InterPro" id="IPR036704">
    <property type="entry name" value="RraA/RraA-like_sf"/>
</dbReference>
<dbReference type="InterPro" id="IPR005493">
    <property type="entry name" value="RraA/RraA-like"/>
</dbReference>
<comment type="caution">
    <text evidence="5">The sequence shown here is derived from an EMBL/GenBank/DDBJ whole genome shotgun (WGS) entry which is preliminary data.</text>
</comment>
<accession>A0ABQ1LNZ6</accession>
<dbReference type="PANTHER" id="PTHR33254:SF4">
    <property type="entry name" value="4-HYDROXY-4-METHYL-2-OXOGLUTARATE ALDOLASE 3-RELATED"/>
    <property type="match status" value="1"/>
</dbReference>
<evidence type="ECO:0000313" key="5">
    <source>
        <dbReference type="EMBL" id="GGC25953.1"/>
    </source>
</evidence>
<dbReference type="SUPFAM" id="SSF89562">
    <property type="entry name" value="RraA-like"/>
    <property type="match status" value="1"/>
</dbReference>
<evidence type="ECO:0000256" key="2">
    <source>
        <dbReference type="ARBA" id="ARBA00016549"/>
    </source>
</evidence>
<gene>
    <name evidence="5" type="ORF">GCM10011400_10470</name>
</gene>